<reference evidence="1" key="1">
    <citation type="submission" date="2023-10" db="EMBL/GenBank/DDBJ databases">
        <authorList>
            <person name="Rodriguez Cubillos JULIANA M."/>
            <person name="De Vega J."/>
        </authorList>
    </citation>
    <scope>NUCLEOTIDE SEQUENCE</scope>
</reference>
<comment type="caution">
    <text evidence="1">The sequence shown here is derived from an EMBL/GenBank/DDBJ whole genome shotgun (WGS) entry which is preliminary data.</text>
</comment>
<evidence type="ECO:0000313" key="2">
    <source>
        <dbReference type="Proteomes" id="UP001177021"/>
    </source>
</evidence>
<accession>A0ACB0K5D9</accession>
<dbReference type="EMBL" id="CASHSV030000206">
    <property type="protein sequence ID" value="CAJ2652507.1"/>
    <property type="molecule type" value="Genomic_DNA"/>
</dbReference>
<gene>
    <name evidence="1" type="ORF">MILVUS5_LOCUS19980</name>
</gene>
<protein>
    <submittedName>
        <fullName evidence="1">Uncharacterized protein</fullName>
    </submittedName>
</protein>
<dbReference type="Proteomes" id="UP001177021">
    <property type="component" value="Unassembled WGS sequence"/>
</dbReference>
<organism evidence="1 2">
    <name type="scientific">Trifolium pratense</name>
    <name type="common">Red clover</name>
    <dbReference type="NCBI Taxonomy" id="57577"/>
    <lineage>
        <taxon>Eukaryota</taxon>
        <taxon>Viridiplantae</taxon>
        <taxon>Streptophyta</taxon>
        <taxon>Embryophyta</taxon>
        <taxon>Tracheophyta</taxon>
        <taxon>Spermatophyta</taxon>
        <taxon>Magnoliopsida</taxon>
        <taxon>eudicotyledons</taxon>
        <taxon>Gunneridae</taxon>
        <taxon>Pentapetalae</taxon>
        <taxon>rosids</taxon>
        <taxon>fabids</taxon>
        <taxon>Fabales</taxon>
        <taxon>Fabaceae</taxon>
        <taxon>Papilionoideae</taxon>
        <taxon>50 kb inversion clade</taxon>
        <taxon>NPAAA clade</taxon>
        <taxon>Hologalegina</taxon>
        <taxon>IRL clade</taxon>
        <taxon>Trifolieae</taxon>
        <taxon>Trifolium</taxon>
    </lineage>
</organism>
<name>A0ACB0K5D9_TRIPR</name>
<sequence>MSFIYVVRQFISCDQEHPWLFVYDVKISCNIAEVAGKNVMSTSSVVTSGLVSYKQQGMQLVQLGSVQIHEGTQPQELNIHKLIFHDLYL</sequence>
<proteinExistence type="predicted"/>
<keyword evidence="2" id="KW-1185">Reference proteome</keyword>
<evidence type="ECO:0000313" key="1">
    <source>
        <dbReference type="EMBL" id="CAJ2652507.1"/>
    </source>
</evidence>